<name>A0A5E7Q3R0_PSEFL</name>
<evidence type="ECO:0000313" key="2">
    <source>
        <dbReference type="Proteomes" id="UP000375525"/>
    </source>
</evidence>
<proteinExistence type="predicted"/>
<organism evidence="1 2">
    <name type="scientific">Pseudomonas fluorescens</name>
    <dbReference type="NCBI Taxonomy" id="294"/>
    <lineage>
        <taxon>Bacteria</taxon>
        <taxon>Pseudomonadati</taxon>
        <taxon>Pseudomonadota</taxon>
        <taxon>Gammaproteobacteria</taxon>
        <taxon>Pseudomonadales</taxon>
        <taxon>Pseudomonadaceae</taxon>
        <taxon>Pseudomonas</taxon>
    </lineage>
</organism>
<sequence>MSEPAATPTKCTRCGKAIEITGIYKTIIDQAYDPVRRKKYVREQYLPFCSMEHATHEQMSREG</sequence>
<reference evidence="1 2" key="1">
    <citation type="submission" date="2019-09" db="EMBL/GenBank/DDBJ databases">
        <authorList>
            <person name="Chandra G."/>
            <person name="Truman W A."/>
        </authorList>
    </citation>
    <scope>NUCLEOTIDE SEQUENCE [LARGE SCALE GENOMIC DNA]</scope>
    <source>
        <strain evidence="1">PS880</strain>
    </source>
</reference>
<dbReference type="OrthoDB" id="9968578at2"/>
<dbReference type="EMBL" id="CABVIH010000040">
    <property type="protein sequence ID" value="VVP56756.1"/>
    <property type="molecule type" value="Genomic_DNA"/>
</dbReference>
<protein>
    <submittedName>
        <fullName evidence="1">Uncharacterized protein</fullName>
    </submittedName>
</protein>
<dbReference type="RefSeq" id="WP_150782464.1">
    <property type="nucleotide sequence ID" value="NZ_CABVIH010000040.1"/>
</dbReference>
<accession>A0A5E7Q3R0</accession>
<dbReference type="AlphaFoldDB" id="A0A5E7Q3R0"/>
<dbReference type="Proteomes" id="UP000375525">
    <property type="component" value="Unassembled WGS sequence"/>
</dbReference>
<evidence type="ECO:0000313" key="1">
    <source>
        <dbReference type="EMBL" id="VVP56756.1"/>
    </source>
</evidence>
<gene>
    <name evidence="1" type="ORF">PS880_05752</name>
</gene>